<dbReference type="Proteomes" id="UP000830055">
    <property type="component" value="Chromosome"/>
</dbReference>
<protein>
    <submittedName>
        <fullName evidence="3">Cupin</fullName>
    </submittedName>
</protein>
<organism evidence="3 4">
    <name type="scientific">Desulfofustis limnaeus</name>
    <dbReference type="NCBI Taxonomy" id="2740163"/>
    <lineage>
        <taxon>Bacteria</taxon>
        <taxon>Pseudomonadati</taxon>
        <taxon>Thermodesulfobacteriota</taxon>
        <taxon>Desulfobulbia</taxon>
        <taxon>Desulfobulbales</taxon>
        <taxon>Desulfocapsaceae</taxon>
        <taxon>Desulfofustis</taxon>
    </lineage>
</organism>
<dbReference type="PANTHER" id="PTHR35848">
    <property type="entry name" value="OXALATE-BINDING PROTEIN"/>
    <property type="match status" value="1"/>
</dbReference>
<dbReference type="Gene3D" id="2.60.120.10">
    <property type="entry name" value="Jelly Rolls"/>
    <property type="match status" value="1"/>
</dbReference>
<gene>
    <name evidence="3" type="ORF">DPPLL_37500</name>
</gene>
<dbReference type="SUPFAM" id="SSF51182">
    <property type="entry name" value="RmlC-like cupins"/>
    <property type="match status" value="1"/>
</dbReference>
<dbReference type="InterPro" id="IPR051610">
    <property type="entry name" value="GPI/OXD"/>
</dbReference>
<name>A0ABN6MBM6_9BACT</name>
<dbReference type="EMBL" id="AP025516">
    <property type="protein sequence ID" value="BDD89385.1"/>
    <property type="molecule type" value="Genomic_DNA"/>
</dbReference>
<dbReference type="Pfam" id="PF07883">
    <property type="entry name" value="Cupin_2"/>
    <property type="match status" value="1"/>
</dbReference>
<evidence type="ECO:0000259" key="2">
    <source>
        <dbReference type="Pfam" id="PF07883"/>
    </source>
</evidence>
<evidence type="ECO:0000256" key="1">
    <source>
        <dbReference type="ARBA" id="ARBA00022723"/>
    </source>
</evidence>
<dbReference type="RefSeq" id="WP_284152691.1">
    <property type="nucleotide sequence ID" value="NZ_AP025516.1"/>
</dbReference>
<dbReference type="PANTHER" id="PTHR35848:SF6">
    <property type="entry name" value="CUPIN TYPE-2 DOMAIN-CONTAINING PROTEIN"/>
    <property type="match status" value="1"/>
</dbReference>
<dbReference type="InterPro" id="IPR013096">
    <property type="entry name" value="Cupin_2"/>
</dbReference>
<dbReference type="CDD" id="cd02222">
    <property type="entry name" value="cupin_TM1459-like"/>
    <property type="match status" value="1"/>
</dbReference>
<proteinExistence type="predicted"/>
<keyword evidence="1" id="KW-0479">Metal-binding</keyword>
<evidence type="ECO:0000313" key="4">
    <source>
        <dbReference type="Proteomes" id="UP000830055"/>
    </source>
</evidence>
<reference evidence="3 4" key="1">
    <citation type="submission" date="2022-01" db="EMBL/GenBank/DDBJ databases">
        <title>Desulfofustis limnae sp. nov., a novel mesophilic sulfate-reducing bacterium isolated from marsh soil.</title>
        <authorList>
            <person name="Watanabe M."/>
            <person name="Takahashi A."/>
            <person name="Kojima H."/>
            <person name="Fukui M."/>
        </authorList>
    </citation>
    <scope>NUCLEOTIDE SEQUENCE [LARGE SCALE GENOMIC DNA]</scope>
    <source>
        <strain evidence="3 4">PPLL</strain>
    </source>
</reference>
<sequence>MKIINHYSELAGHTFFGDTAQGVTGRVAIGAADGASHFCMRIFTIEPQGHTLRHEHAWEHEIVVHSGKGQVLQEGAWRNIAAGSVLFIPSHETHQIRNDSEEDLVFVCLIPAGAPEL</sequence>
<accession>A0ABN6MBM6</accession>
<feature type="domain" description="Cupin type-2" evidence="2">
    <location>
        <begin position="42"/>
        <end position="109"/>
    </location>
</feature>
<evidence type="ECO:0000313" key="3">
    <source>
        <dbReference type="EMBL" id="BDD89385.1"/>
    </source>
</evidence>
<keyword evidence="4" id="KW-1185">Reference proteome</keyword>
<dbReference type="InterPro" id="IPR014710">
    <property type="entry name" value="RmlC-like_jellyroll"/>
</dbReference>
<dbReference type="InterPro" id="IPR011051">
    <property type="entry name" value="RmlC_Cupin_sf"/>
</dbReference>